<proteinExistence type="predicted"/>
<dbReference type="PIRSF" id="PIRSF037290">
    <property type="entry name" value="UCP037290"/>
    <property type="match status" value="1"/>
</dbReference>
<accession>A0A2T5ME52</accession>
<dbReference type="InterPro" id="IPR050356">
    <property type="entry name" value="SulA_CellDiv_inhibitor"/>
</dbReference>
<dbReference type="OrthoDB" id="9811176at2"/>
<reference evidence="2 3" key="1">
    <citation type="submission" date="2018-04" db="EMBL/GenBank/DDBJ databases">
        <title>Novel species isolated from glacier.</title>
        <authorList>
            <person name="Liu Q."/>
            <person name="Xin Y.-H."/>
        </authorList>
    </citation>
    <scope>NUCLEOTIDE SEQUENCE [LARGE SCALE GENOMIC DNA]</scope>
    <source>
        <strain evidence="2 3">GT1R17</strain>
    </source>
</reference>
<dbReference type="NCBIfam" id="NF033429">
    <property type="entry name" value="ImuA_translesion"/>
    <property type="match status" value="1"/>
</dbReference>
<comment type="caution">
    <text evidence="2">The sequence shown here is derived from an EMBL/GenBank/DDBJ whole genome shotgun (WGS) entry which is preliminary data.</text>
</comment>
<dbReference type="Gene3D" id="3.40.50.300">
    <property type="entry name" value="P-loop containing nucleotide triphosphate hydrolases"/>
    <property type="match status" value="1"/>
</dbReference>
<dbReference type="PANTHER" id="PTHR35369">
    <property type="entry name" value="BLR3025 PROTEIN-RELATED"/>
    <property type="match status" value="1"/>
</dbReference>
<keyword evidence="3" id="KW-1185">Reference proteome</keyword>
<dbReference type="Proteomes" id="UP000244248">
    <property type="component" value="Unassembled WGS sequence"/>
</dbReference>
<dbReference type="InterPro" id="IPR047610">
    <property type="entry name" value="ImuA_translesion"/>
</dbReference>
<evidence type="ECO:0000313" key="3">
    <source>
        <dbReference type="Proteomes" id="UP000244248"/>
    </source>
</evidence>
<dbReference type="InterPro" id="IPR017166">
    <property type="entry name" value="UCP037290"/>
</dbReference>
<evidence type="ECO:0000313" key="2">
    <source>
        <dbReference type="EMBL" id="PTU30842.1"/>
    </source>
</evidence>
<dbReference type="GO" id="GO:0006281">
    <property type="term" value="P:DNA repair"/>
    <property type="evidence" value="ECO:0007669"/>
    <property type="project" value="TreeGrafter"/>
</dbReference>
<dbReference type="AlphaFoldDB" id="A0A2T5ME52"/>
<protein>
    <submittedName>
        <fullName evidence="2">Translesion DNA synthesis-associated protein ImuA</fullName>
    </submittedName>
</protein>
<name>A0A2T5ME52_9GAMM</name>
<dbReference type="InterPro" id="IPR027417">
    <property type="entry name" value="P-loop_NTPase"/>
</dbReference>
<dbReference type="EMBL" id="QANS01000004">
    <property type="protein sequence ID" value="PTU30842.1"/>
    <property type="molecule type" value="Genomic_DNA"/>
</dbReference>
<organism evidence="2 3">
    <name type="scientific">Stenotrophobium rhamnosiphilum</name>
    <dbReference type="NCBI Taxonomy" id="2029166"/>
    <lineage>
        <taxon>Bacteria</taxon>
        <taxon>Pseudomonadati</taxon>
        <taxon>Pseudomonadota</taxon>
        <taxon>Gammaproteobacteria</taxon>
        <taxon>Nevskiales</taxon>
        <taxon>Nevskiaceae</taxon>
        <taxon>Stenotrophobium</taxon>
    </lineage>
</organism>
<gene>
    <name evidence="2" type="primary">imuA</name>
    <name evidence="2" type="ORF">CJD38_11060</name>
</gene>
<evidence type="ECO:0000256" key="1">
    <source>
        <dbReference type="ARBA" id="ARBA00022763"/>
    </source>
</evidence>
<dbReference type="SUPFAM" id="SSF52540">
    <property type="entry name" value="P-loop containing nucleoside triphosphate hydrolases"/>
    <property type="match status" value="1"/>
</dbReference>
<keyword evidence="1" id="KW-0227">DNA damage</keyword>
<dbReference type="PANTHER" id="PTHR35369:SF3">
    <property type="entry name" value="TRANSLESION DNA SYNTHESIS-ASSOCIATED PROTEIN IMUA"/>
    <property type="match status" value="1"/>
</dbReference>
<dbReference type="RefSeq" id="WP_107940427.1">
    <property type="nucleotide sequence ID" value="NZ_QANS01000004.1"/>
</dbReference>
<sequence>MSRAQAIAQEIGSSHLWLGRQLAVSPAQSTGFAALDNVLPGRGWPIGALTELIPTVEGIGELRLLLPALRALSRDQGRPIVFIRPPHVPYAPALARAGLSLTSIIRIETRDDEDARWAAEQTLREGVAGAVLLWSRADADLPLRRLQLAAQEGQALAFLYRHPRCLQNASPAAVRLTLNPAPGAIRITVIKARGGTREASLLCPLREAA</sequence>